<evidence type="ECO:0000313" key="1">
    <source>
        <dbReference type="EMBL" id="PKI31378.1"/>
    </source>
</evidence>
<keyword evidence="2" id="KW-1185">Reference proteome</keyword>
<name>A0A2I0HI63_PUNGR</name>
<organism evidence="1 2">
    <name type="scientific">Punica granatum</name>
    <name type="common">Pomegranate</name>
    <dbReference type="NCBI Taxonomy" id="22663"/>
    <lineage>
        <taxon>Eukaryota</taxon>
        <taxon>Viridiplantae</taxon>
        <taxon>Streptophyta</taxon>
        <taxon>Embryophyta</taxon>
        <taxon>Tracheophyta</taxon>
        <taxon>Spermatophyta</taxon>
        <taxon>Magnoliopsida</taxon>
        <taxon>eudicotyledons</taxon>
        <taxon>Gunneridae</taxon>
        <taxon>Pentapetalae</taxon>
        <taxon>rosids</taxon>
        <taxon>malvids</taxon>
        <taxon>Myrtales</taxon>
        <taxon>Lythraceae</taxon>
        <taxon>Punica</taxon>
    </lineage>
</organism>
<dbReference type="Proteomes" id="UP000233551">
    <property type="component" value="Unassembled WGS sequence"/>
</dbReference>
<proteinExistence type="predicted"/>
<sequence length="106" mass="12123">MSKWIPIGLHWANIPLRLTAYFERPINKLRQRGLKEPGVRFDRSNGLQENRLVPTVSDRPIEFPGDIQTRFTRSIQMCLPHRPHLECDGEPGLDPIPRSGCTHSVG</sequence>
<evidence type="ECO:0000313" key="2">
    <source>
        <dbReference type="Proteomes" id="UP000233551"/>
    </source>
</evidence>
<comment type="caution">
    <text evidence="1">The sequence shown here is derived from an EMBL/GenBank/DDBJ whole genome shotgun (WGS) entry which is preliminary data.</text>
</comment>
<protein>
    <submittedName>
        <fullName evidence="1">Uncharacterized protein</fullName>
    </submittedName>
</protein>
<dbReference type="EMBL" id="PGOL01008931">
    <property type="protein sequence ID" value="PKI31378.1"/>
    <property type="molecule type" value="Genomic_DNA"/>
</dbReference>
<gene>
    <name evidence="1" type="ORF">CRG98_048231</name>
</gene>
<accession>A0A2I0HI63</accession>
<reference evidence="1 2" key="1">
    <citation type="submission" date="2017-11" db="EMBL/GenBank/DDBJ databases">
        <title>De-novo sequencing of pomegranate (Punica granatum L.) genome.</title>
        <authorList>
            <person name="Akparov Z."/>
            <person name="Amiraslanov A."/>
            <person name="Hajiyeva S."/>
            <person name="Abbasov M."/>
            <person name="Kaur K."/>
            <person name="Hamwieh A."/>
            <person name="Solovyev V."/>
            <person name="Salamov A."/>
            <person name="Braich B."/>
            <person name="Kosarev P."/>
            <person name="Mahmoud A."/>
            <person name="Hajiyev E."/>
            <person name="Babayeva S."/>
            <person name="Izzatullayeva V."/>
            <person name="Mammadov A."/>
            <person name="Mammadov A."/>
            <person name="Sharifova S."/>
            <person name="Ojaghi J."/>
            <person name="Eynullazada K."/>
            <person name="Bayramov B."/>
            <person name="Abdulazimova A."/>
            <person name="Shahmuradov I."/>
        </authorList>
    </citation>
    <scope>NUCLEOTIDE SEQUENCE [LARGE SCALE GENOMIC DNA]</scope>
    <source>
        <strain evidence="2">cv. AG2017</strain>
        <tissue evidence="1">Leaf</tissue>
    </source>
</reference>
<dbReference type="AlphaFoldDB" id="A0A2I0HI63"/>